<dbReference type="EMBL" id="QHKO01000017">
    <property type="protein sequence ID" value="RAL20022.1"/>
    <property type="molecule type" value="Genomic_DNA"/>
</dbReference>
<protein>
    <recommendedName>
        <fullName evidence="4">Uncharacterized AAA domain-containing protein ycf46</fullName>
    </recommendedName>
</protein>
<evidence type="ECO:0000256" key="2">
    <source>
        <dbReference type="ARBA" id="ARBA00022840"/>
    </source>
</evidence>
<dbReference type="InterPro" id="IPR003593">
    <property type="entry name" value="AAA+_ATPase"/>
</dbReference>
<proteinExistence type="inferred from homology"/>
<dbReference type="PANTHER" id="PTHR42960">
    <property type="entry name" value="YCF46 PROTEIN"/>
    <property type="match status" value="1"/>
</dbReference>
<accession>A0A328C3Z9</accession>
<gene>
    <name evidence="6" type="ORF">DL240_19135</name>
</gene>
<feature type="domain" description="AAA+ ATPase" evidence="5">
    <location>
        <begin position="257"/>
        <end position="389"/>
    </location>
</feature>
<dbReference type="SMART" id="SM00382">
    <property type="entry name" value="AAA"/>
    <property type="match status" value="1"/>
</dbReference>
<evidence type="ECO:0000256" key="4">
    <source>
        <dbReference type="ARBA" id="ARBA00040480"/>
    </source>
</evidence>
<organism evidence="6 7">
    <name type="scientific">Lujinxingia litoralis</name>
    <dbReference type="NCBI Taxonomy" id="2211119"/>
    <lineage>
        <taxon>Bacteria</taxon>
        <taxon>Deltaproteobacteria</taxon>
        <taxon>Bradymonadales</taxon>
        <taxon>Lujinxingiaceae</taxon>
        <taxon>Lujinxingia</taxon>
    </lineage>
</organism>
<name>A0A328C3Z9_9DELT</name>
<dbReference type="Gene3D" id="3.40.50.300">
    <property type="entry name" value="P-loop containing nucleotide triphosphate hydrolases"/>
    <property type="match status" value="1"/>
</dbReference>
<dbReference type="GO" id="GO:0016887">
    <property type="term" value="F:ATP hydrolysis activity"/>
    <property type="evidence" value="ECO:0007669"/>
    <property type="project" value="InterPro"/>
</dbReference>
<keyword evidence="1" id="KW-0547">Nucleotide-binding</keyword>
<dbReference type="AlphaFoldDB" id="A0A328C3Z9"/>
<dbReference type="InterPro" id="IPR003959">
    <property type="entry name" value="ATPase_AAA_core"/>
</dbReference>
<dbReference type="Pfam" id="PF00004">
    <property type="entry name" value="AAA"/>
    <property type="match status" value="1"/>
</dbReference>
<dbReference type="Gene3D" id="1.10.8.60">
    <property type="match status" value="1"/>
</dbReference>
<evidence type="ECO:0000313" key="6">
    <source>
        <dbReference type="EMBL" id="RAL20022.1"/>
    </source>
</evidence>
<evidence type="ECO:0000256" key="3">
    <source>
        <dbReference type="ARBA" id="ARBA00038088"/>
    </source>
</evidence>
<dbReference type="PANTHER" id="PTHR42960:SF1">
    <property type="entry name" value="YCF46 PROTEIN"/>
    <property type="match status" value="1"/>
</dbReference>
<dbReference type="InterPro" id="IPR027417">
    <property type="entry name" value="P-loop_NTPase"/>
</dbReference>
<sequence>MRELGALLRAPYALLHLETHEEERALDLIARLARRDERPVHTWSITRGFGDAPDNDNDTGGDADLARALARVATSPERGVYVFVDAAHLLENARLRRLLRETERSCARQGKTLIFVGPTPLDFPEFQKDLTPLSLPLPDREGIKKQLLAVFPPHHFPDLDSEALTAGALGLTQREAHRAFHRVRQQLLDAREERRTIDLEDAILQEKRRLVGRSEVLEFHPLDAGLDTVGGLDALKDWLVERRAAFGQEARAYGLPAPRGLLLLGVQGCGKSLSARVIGRHWGLPLLRLDMGRVFDGRRSPEESLRTALKTCDALAPCVLWIDEIEKGFARGPGDEGRSSRVLGSLLTWQQERQTPVFVVATANSVTDLPPEMLRKGRFDEIFFVDLPQPHERQEILSIHLARRGRAIEPETIAEVAELCEHFSGAELEQVVISAMYSAFAGGRELDRDDLVYAARDTVPLYRTYEESIKGLREWAHQRARQASRTRRMLDFFTPG</sequence>
<comment type="similarity">
    <text evidence="3">Belongs to the AAA ATPase family. Highly divergent.</text>
</comment>
<evidence type="ECO:0000256" key="1">
    <source>
        <dbReference type="ARBA" id="ARBA00022741"/>
    </source>
</evidence>
<dbReference type="Proteomes" id="UP000249169">
    <property type="component" value="Unassembled WGS sequence"/>
</dbReference>
<evidence type="ECO:0000259" key="5">
    <source>
        <dbReference type="SMART" id="SM00382"/>
    </source>
</evidence>
<reference evidence="6 7" key="1">
    <citation type="submission" date="2018-05" db="EMBL/GenBank/DDBJ databases">
        <title>Lujinxingia marina gen. nov. sp. nov., a new facultative anaerobic member of the class Deltaproteobacteria, and proposal of Lujinxingaceae fam. nov.</title>
        <authorList>
            <person name="Li C.-M."/>
        </authorList>
    </citation>
    <scope>NUCLEOTIDE SEQUENCE [LARGE SCALE GENOMIC DNA]</scope>
    <source>
        <strain evidence="6 7">B210</strain>
    </source>
</reference>
<comment type="caution">
    <text evidence="6">The sequence shown here is derived from an EMBL/GenBank/DDBJ whole genome shotgun (WGS) entry which is preliminary data.</text>
</comment>
<keyword evidence="7" id="KW-1185">Reference proteome</keyword>
<keyword evidence="2" id="KW-0067">ATP-binding</keyword>
<evidence type="ECO:0000313" key="7">
    <source>
        <dbReference type="Proteomes" id="UP000249169"/>
    </source>
</evidence>
<dbReference type="InterPro" id="IPR052381">
    <property type="entry name" value="AAA_domain_protein"/>
</dbReference>
<dbReference type="GO" id="GO:0005524">
    <property type="term" value="F:ATP binding"/>
    <property type="evidence" value="ECO:0007669"/>
    <property type="project" value="UniProtKB-KW"/>
</dbReference>
<dbReference type="SUPFAM" id="SSF52540">
    <property type="entry name" value="P-loop containing nucleoside triphosphate hydrolases"/>
    <property type="match status" value="1"/>
</dbReference>